<evidence type="ECO:0000256" key="10">
    <source>
        <dbReference type="HAMAP-Rule" id="MF_00230"/>
    </source>
</evidence>
<evidence type="ECO:0000256" key="7">
    <source>
        <dbReference type="ARBA" id="ARBA00022679"/>
    </source>
</evidence>
<keyword evidence="13" id="KW-1185">Reference proteome</keyword>
<dbReference type="GO" id="GO:0009236">
    <property type="term" value="P:cobalamin biosynthetic process"/>
    <property type="evidence" value="ECO:0007669"/>
    <property type="project" value="UniProtKB-UniRule"/>
</dbReference>
<dbReference type="Gene3D" id="1.10.1610.10">
    <property type="match status" value="1"/>
</dbReference>
<dbReference type="NCBIfam" id="NF000996">
    <property type="entry name" value="PRK00105.1"/>
    <property type="match status" value="1"/>
</dbReference>
<dbReference type="FunFam" id="3.40.50.10210:FF:000001">
    <property type="entry name" value="Nicotinate-nucleotide--dimethylbenzimidazole phosphoribosyltransferase"/>
    <property type="match status" value="1"/>
</dbReference>
<dbReference type="SUPFAM" id="SSF52733">
    <property type="entry name" value="Nicotinate mononucleotide:5,6-dimethylbenzimidazole phosphoribosyltransferase (CobT)"/>
    <property type="match status" value="1"/>
</dbReference>
<protein>
    <recommendedName>
        <fullName evidence="4 10">Nicotinate-nucleotide--dimethylbenzimidazole phosphoribosyltransferase</fullName>
        <shortName evidence="10">NN:DBI PRT</shortName>
        <ecNumber evidence="3 10">2.4.2.21</ecNumber>
    </recommendedName>
    <alternativeName>
        <fullName evidence="8 10">N(1)-alpha-phosphoribosyltransferase</fullName>
    </alternativeName>
</protein>
<gene>
    <name evidence="10" type="primary">cobT</name>
    <name evidence="12" type="ORF">EDC61_101162</name>
</gene>
<organism evidence="12 13">
    <name type="scientific">Sulfuritortus calidifontis</name>
    <dbReference type="NCBI Taxonomy" id="1914471"/>
    <lineage>
        <taxon>Bacteria</taxon>
        <taxon>Pseudomonadati</taxon>
        <taxon>Pseudomonadota</taxon>
        <taxon>Betaproteobacteria</taxon>
        <taxon>Nitrosomonadales</taxon>
        <taxon>Thiobacillaceae</taxon>
        <taxon>Sulfuritortus</taxon>
    </lineage>
</organism>
<evidence type="ECO:0000256" key="6">
    <source>
        <dbReference type="ARBA" id="ARBA00022676"/>
    </source>
</evidence>
<dbReference type="Gene3D" id="3.40.50.10210">
    <property type="match status" value="1"/>
</dbReference>
<dbReference type="InterPro" id="IPR023195">
    <property type="entry name" value="Nict_dMeBzImd_PRibTrfase_N"/>
</dbReference>
<dbReference type="Pfam" id="PF02277">
    <property type="entry name" value="DBI_PRT"/>
    <property type="match status" value="1"/>
</dbReference>
<evidence type="ECO:0000313" key="12">
    <source>
        <dbReference type="EMBL" id="TCS73940.1"/>
    </source>
</evidence>
<evidence type="ECO:0000256" key="5">
    <source>
        <dbReference type="ARBA" id="ARBA00022573"/>
    </source>
</evidence>
<name>A0A4R3JYT2_9PROT</name>
<comment type="pathway">
    <text evidence="1 10">Nucleoside biosynthesis; alpha-ribazole biosynthesis; alpha-ribazole from 5,6-dimethylbenzimidazole: step 1/2.</text>
</comment>
<dbReference type="RefSeq" id="WP_126459523.1">
    <property type="nucleotide sequence ID" value="NZ_AP018721.1"/>
</dbReference>
<sequence>MTPTPNESDWWRQPAKPLHRPAGEAAARRQAQLTKPPGALGRLEAIAIQLASMQGRERPALERAQITVFAGDHGVMAEGVSAFPQAVTGEMVKNFARGGAAISVLAREQGVRLEVVDLGTVNDPGPLDGVIRLRLAPSTANFTSAPAMTESQFEQALAAGRAAVARAAGAGAQLFIAGEMGIGNTTAAAALACGLIGLPAQLMAGPGTGLDAEGVARKAAVIDRALACHAGQLAEPAEALRRLGGFELAAIAGACIACAQKGLPMLVDGFIVTAAALAAVRMQPTVRDWLLFAHASAEPGHGHLLQMLGAQPLIDLNLRLGEGSGAAVALPLLRLACALHNGMATFAEAGVSEKHG</sequence>
<dbReference type="PANTHER" id="PTHR43463:SF1">
    <property type="entry name" value="NICOTINATE-NUCLEOTIDE--DIMETHYLBENZIMIDAZOLE PHOSPHORIBOSYLTRANSFERASE"/>
    <property type="match status" value="1"/>
</dbReference>
<comment type="function">
    <text evidence="10">Catalyzes the synthesis of alpha-ribazole-5'-phosphate from nicotinate mononucleotide (NAMN) and 5,6-dimethylbenzimidazole (DMB).</text>
</comment>
<evidence type="ECO:0000256" key="8">
    <source>
        <dbReference type="ARBA" id="ARBA00030686"/>
    </source>
</evidence>
<proteinExistence type="inferred from homology"/>
<feature type="active site" description="Proton acceptor" evidence="10">
    <location>
        <position position="322"/>
    </location>
</feature>
<keyword evidence="6 10" id="KW-0328">Glycosyltransferase</keyword>
<dbReference type="InterPro" id="IPR003200">
    <property type="entry name" value="Nict_dMeBzImd_PRibTrfase"/>
</dbReference>
<evidence type="ECO:0000256" key="9">
    <source>
        <dbReference type="ARBA" id="ARBA00047340"/>
    </source>
</evidence>
<evidence type="ECO:0000256" key="3">
    <source>
        <dbReference type="ARBA" id="ARBA00011991"/>
    </source>
</evidence>
<evidence type="ECO:0000256" key="1">
    <source>
        <dbReference type="ARBA" id="ARBA00005049"/>
    </source>
</evidence>
<keyword evidence="7 10" id="KW-0808">Transferase</keyword>
<evidence type="ECO:0000256" key="11">
    <source>
        <dbReference type="SAM" id="MobiDB-lite"/>
    </source>
</evidence>
<evidence type="ECO:0000256" key="4">
    <source>
        <dbReference type="ARBA" id="ARBA00015486"/>
    </source>
</evidence>
<dbReference type="InterPro" id="IPR017846">
    <property type="entry name" value="Nict_dMeBzImd_PRibTrfase_bact"/>
</dbReference>
<dbReference type="UniPathway" id="UPA00061">
    <property type="reaction ID" value="UER00516"/>
</dbReference>
<dbReference type="GO" id="GO:0008939">
    <property type="term" value="F:nicotinate-nucleotide-dimethylbenzimidazole phosphoribosyltransferase activity"/>
    <property type="evidence" value="ECO:0007669"/>
    <property type="project" value="UniProtKB-UniRule"/>
</dbReference>
<comment type="similarity">
    <text evidence="2 10">Belongs to the CobT family.</text>
</comment>
<comment type="caution">
    <text evidence="12">The sequence shown here is derived from an EMBL/GenBank/DDBJ whole genome shotgun (WGS) entry which is preliminary data.</text>
</comment>
<dbReference type="InterPro" id="IPR036087">
    <property type="entry name" value="Nict_dMeBzImd_PRibTrfase_sf"/>
</dbReference>
<dbReference type="EMBL" id="SLZY01000001">
    <property type="protein sequence ID" value="TCS73940.1"/>
    <property type="molecule type" value="Genomic_DNA"/>
</dbReference>
<accession>A0A4R3JYT2</accession>
<evidence type="ECO:0000313" key="13">
    <source>
        <dbReference type="Proteomes" id="UP000295135"/>
    </source>
</evidence>
<feature type="region of interest" description="Disordered" evidence="11">
    <location>
        <begin position="1"/>
        <end position="29"/>
    </location>
</feature>
<dbReference type="OrthoDB" id="9781491at2"/>
<dbReference type="EC" id="2.4.2.21" evidence="3 10"/>
<dbReference type="Proteomes" id="UP000295135">
    <property type="component" value="Unassembled WGS sequence"/>
</dbReference>
<evidence type="ECO:0000256" key="2">
    <source>
        <dbReference type="ARBA" id="ARBA00007110"/>
    </source>
</evidence>
<comment type="catalytic activity">
    <reaction evidence="9 10">
        <text>5,6-dimethylbenzimidazole + nicotinate beta-D-ribonucleotide = alpha-ribazole 5'-phosphate + nicotinate + H(+)</text>
        <dbReference type="Rhea" id="RHEA:11196"/>
        <dbReference type="ChEBI" id="CHEBI:15378"/>
        <dbReference type="ChEBI" id="CHEBI:15890"/>
        <dbReference type="ChEBI" id="CHEBI:32544"/>
        <dbReference type="ChEBI" id="CHEBI:57502"/>
        <dbReference type="ChEBI" id="CHEBI:57918"/>
        <dbReference type="EC" id="2.4.2.21"/>
    </reaction>
</comment>
<dbReference type="AlphaFoldDB" id="A0A4R3JYT2"/>
<dbReference type="NCBIfam" id="TIGR03160">
    <property type="entry name" value="cobT_DBIPRT"/>
    <property type="match status" value="1"/>
</dbReference>
<dbReference type="CDD" id="cd02439">
    <property type="entry name" value="DMB-PRT_CobT"/>
    <property type="match status" value="1"/>
</dbReference>
<dbReference type="HAMAP" id="MF_00230">
    <property type="entry name" value="CobT"/>
    <property type="match status" value="1"/>
</dbReference>
<keyword evidence="5 10" id="KW-0169">Cobalamin biosynthesis</keyword>
<dbReference type="PANTHER" id="PTHR43463">
    <property type="entry name" value="NICOTINATE-NUCLEOTIDE--DIMETHYLBENZIMIDAZOLE PHOSPHORIBOSYLTRANSFERASE"/>
    <property type="match status" value="1"/>
</dbReference>
<reference evidence="12 13" key="1">
    <citation type="submission" date="2019-03" db="EMBL/GenBank/DDBJ databases">
        <title>Genomic Encyclopedia of Type Strains, Phase IV (KMG-IV): sequencing the most valuable type-strain genomes for metagenomic binning, comparative biology and taxonomic classification.</title>
        <authorList>
            <person name="Goeker M."/>
        </authorList>
    </citation>
    <scope>NUCLEOTIDE SEQUENCE [LARGE SCALE GENOMIC DNA]</scope>
    <source>
        <strain evidence="12 13">DSM 103923</strain>
    </source>
</reference>